<keyword evidence="14" id="KW-1185">Reference proteome</keyword>
<dbReference type="Pfam" id="PF00528">
    <property type="entry name" value="BPD_transp_1"/>
    <property type="match status" value="1"/>
</dbReference>
<dbReference type="HOGENOM" id="CLU_016047_14_3_4"/>
<dbReference type="GO" id="GO:0015098">
    <property type="term" value="F:molybdate ion transmembrane transporter activity"/>
    <property type="evidence" value="ECO:0007669"/>
    <property type="project" value="UniProtKB-UniRule"/>
</dbReference>
<dbReference type="InterPro" id="IPR011867">
    <property type="entry name" value="ModB_ABC"/>
</dbReference>
<dbReference type="PATRIC" id="fig|1073362.3.peg.1198"/>
<feature type="transmembrane region" description="Helical" evidence="10">
    <location>
        <begin position="171"/>
        <end position="197"/>
    </location>
</feature>
<evidence type="ECO:0000256" key="10">
    <source>
        <dbReference type="RuleBase" id="RU363032"/>
    </source>
</evidence>
<evidence type="ECO:0000256" key="4">
    <source>
        <dbReference type="ARBA" id="ARBA00022448"/>
    </source>
</evidence>
<evidence type="ECO:0000256" key="5">
    <source>
        <dbReference type="ARBA" id="ARBA00022475"/>
    </source>
</evidence>
<feature type="transmembrane region" description="Helical" evidence="10">
    <location>
        <begin position="217"/>
        <end position="237"/>
    </location>
</feature>
<keyword evidence="4 10" id="KW-0813">Transport</keyword>
<dbReference type="PANTHER" id="PTHR30183">
    <property type="entry name" value="MOLYBDENUM TRANSPORT SYSTEM PERMEASE PROTEIN MODB"/>
    <property type="match status" value="1"/>
</dbReference>
<evidence type="ECO:0000256" key="7">
    <source>
        <dbReference type="ARBA" id="ARBA00022692"/>
    </source>
</evidence>
<accession>V7ID99</accession>
<evidence type="ECO:0000256" key="3">
    <source>
        <dbReference type="ARBA" id="ARBA00007069"/>
    </source>
</evidence>
<protein>
    <recommendedName>
        <fullName evidence="11">Molybdenum transport system permease</fullName>
    </recommendedName>
</protein>
<keyword evidence="5" id="KW-1003">Cell membrane</keyword>
<feature type="domain" description="ABC transmembrane type-1" evidence="12">
    <location>
        <begin position="33"/>
        <end position="235"/>
    </location>
</feature>
<dbReference type="InterPro" id="IPR035906">
    <property type="entry name" value="MetI-like_sf"/>
</dbReference>
<proteinExistence type="inferred from homology"/>
<evidence type="ECO:0000259" key="12">
    <source>
        <dbReference type="PROSITE" id="PS50928"/>
    </source>
</evidence>
<evidence type="ECO:0000256" key="9">
    <source>
        <dbReference type="ARBA" id="ARBA00023136"/>
    </source>
</evidence>
<dbReference type="Gene3D" id="1.10.3720.10">
    <property type="entry name" value="MetI-like"/>
    <property type="match status" value="1"/>
</dbReference>
<keyword evidence="6 11" id="KW-0500">Molybdenum</keyword>
<evidence type="ECO:0000256" key="2">
    <source>
        <dbReference type="ARBA" id="ARBA00004651"/>
    </source>
</evidence>
<gene>
    <name evidence="13" type="ORF">HMPREF1177_01056</name>
</gene>
<dbReference type="CDD" id="cd06261">
    <property type="entry name" value="TM_PBP2"/>
    <property type="match status" value="1"/>
</dbReference>
<dbReference type="PROSITE" id="PS50928">
    <property type="entry name" value="ABC_TM1"/>
    <property type="match status" value="1"/>
</dbReference>
<keyword evidence="7 10" id="KW-0812">Transmembrane</keyword>
<feature type="transmembrane region" description="Helical" evidence="10">
    <location>
        <begin position="39"/>
        <end position="59"/>
    </location>
</feature>
<comment type="similarity">
    <text evidence="3 11">Belongs to the binding-protein-dependent transport system permease family. CysTW subfamily.</text>
</comment>
<organism evidence="13 14">
    <name type="scientific">Eikenella corrodens CC92I</name>
    <dbReference type="NCBI Taxonomy" id="1073362"/>
    <lineage>
        <taxon>Bacteria</taxon>
        <taxon>Pseudomonadati</taxon>
        <taxon>Pseudomonadota</taxon>
        <taxon>Betaproteobacteria</taxon>
        <taxon>Neisseriales</taxon>
        <taxon>Neisseriaceae</taxon>
        <taxon>Eikenella</taxon>
    </lineage>
</organism>
<dbReference type="PANTHER" id="PTHR30183:SF3">
    <property type="entry name" value="MOLYBDENUM TRANSPORT SYSTEM PERMEASE PROTEIN MODB"/>
    <property type="match status" value="1"/>
</dbReference>
<dbReference type="EMBL" id="AZGQ01000004">
    <property type="protein sequence ID" value="ETA83858.1"/>
    <property type="molecule type" value="Genomic_DNA"/>
</dbReference>
<evidence type="ECO:0000256" key="8">
    <source>
        <dbReference type="ARBA" id="ARBA00022989"/>
    </source>
</evidence>
<dbReference type="Proteomes" id="UP000018554">
    <property type="component" value="Unassembled WGS sequence"/>
</dbReference>
<keyword evidence="8 10" id="KW-1133">Transmembrane helix</keyword>
<dbReference type="InterPro" id="IPR000515">
    <property type="entry name" value="MetI-like"/>
</dbReference>
<evidence type="ECO:0000256" key="1">
    <source>
        <dbReference type="ARBA" id="ARBA00002949"/>
    </source>
</evidence>
<dbReference type="NCBIfam" id="TIGR02141">
    <property type="entry name" value="modB_ABC"/>
    <property type="match status" value="1"/>
</dbReference>
<dbReference type="GO" id="GO:0005886">
    <property type="term" value="C:plasma membrane"/>
    <property type="evidence" value="ECO:0007669"/>
    <property type="project" value="UniProtKB-SubCell"/>
</dbReference>
<dbReference type="AlphaFoldDB" id="V7ID99"/>
<keyword evidence="9 10" id="KW-0472">Membrane</keyword>
<evidence type="ECO:0000313" key="13">
    <source>
        <dbReference type="EMBL" id="ETA83858.1"/>
    </source>
</evidence>
<feature type="transmembrane region" description="Helical" evidence="10">
    <location>
        <begin position="105"/>
        <end position="129"/>
    </location>
</feature>
<name>V7ID99_EIKCO</name>
<evidence type="ECO:0000256" key="11">
    <source>
        <dbReference type="RuleBase" id="RU365097"/>
    </source>
</evidence>
<comment type="subcellular location">
    <subcellularLocation>
        <location evidence="11">Cell inner membrane</location>
        <topology evidence="11">Multi-pass membrane protein</topology>
    </subcellularLocation>
    <subcellularLocation>
        <location evidence="2 10">Cell membrane</location>
        <topology evidence="2 10">Multi-pass membrane protein</topology>
    </subcellularLocation>
</comment>
<comment type="caution">
    <text evidence="13">The sequence shown here is derived from an EMBL/GenBank/DDBJ whole genome shotgun (WGS) entry which is preliminary data.</text>
</comment>
<reference evidence="13 14" key="1">
    <citation type="submission" date="2013-11" db="EMBL/GenBank/DDBJ databases">
        <title>The Genome Sequence of Eikenella corrodens CC92I.</title>
        <authorList>
            <consortium name="The Broad Institute Genomics Platform"/>
            <person name="Earl A."/>
            <person name="Allen-Vercoe E."/>
            <person name="Daigneault M."/>
            <person name="Young S.K."/>
            <person name="Zeng Q."/>
            <person name="Gargeya S."/>
            <person name="Fitzgerald M."/>
            <person name="Abouelleil A."/>
            <person name="Alvarado L."/>
            <person name="Chapman S.B."/>
            <person name="Gainer-Dewar J."/>
            <person name="Goldberg J."/>
            <person name="Griggs A."/>
            <person name="Gujja S."/>
            <person name="Hansen M."/>
            <person name="Howarth C."/>
            <person name="Imamovic A."/>
            <person name="Ireland A."/>
            <person name="Larimer J."/>
            <person name="McCowan C."/>
            <person name="Murphy C."/>
            <person name="Pearson M."/>
            <person name="Poon T.W."/>
            <person name="Priest M."/>
            <person name="Roberts A."/>
            <person name="Saif S."/>
            <person name="Shea T."/>
            <person name="Sykes S."/>
            <person name="Wortman J."/>
            <person name="Nusbaum C."/>
            <person name="Birren B."/>
        </authorList>
    </citation>
    <scope>NUCLEOTIDE SEQUENCE [LARGE SCALE GENOMIC DNA]</scope>
    <source>
        <strain evidence="13 14">CC92I</strain>
    </source>
</reference>
<evidence type="ECO:0000256" key="6">
    <source>
        <dbReference type="ARBA" id="ARBA00022505"/>
    </source>
</evidence>
<dbReference type="SUPFAM" id="SSF161098">
    <property type="entry name" value="MetI-like"/>
    <property type="match status" value="1"/>
</dbReference>
<keyword evidence="11" id="KW-0997">Cell inner membrane</keyword>
<comment type="function">
    <text evidence="1 11">Part of the binding-protein-dependent transport system for molybdenum; probably responsible for the translocation of the substrate across the membrane.</text>
</comment>
<feature type="transmembrane region" description="Helical" evidence="10">
    <location>
        <begin position="71"/>
        <end position="93"/>
    </location>
</feature>
<evidence type="ECO:0000313" key="14">
    <source>
        <dbReference type="Proteomes" id="UP000018554"/>
    </source>
</evidence>
<sequence>MYKLYCVIHRPLLYPLLRYFKGIGVFQDVLPALLLSLKVSFWASGLNLVLGVAVGWLLARCRFPGRNLLDVVLTLPMVMPPTVMGYYLLVLFGRNGVLGQLLQEYFGISLIFTWQGAVLAATAVTFPLVCKPARAAFEEVNPQLEQAARVLGLGEWAVFLRVTLPLAWRGILAGLLLAFARALGEFGATLMIAGSIPNQTQTLSIAVYEAVQAGDDALATKLVILISAVCVAVLWSVNHLAKVKDKA</sequence>